<dbReference type="Gene3D" id="1.25.40.10">
    <property type="entry name" value="Tetratricopeptide repeat domain"/>
    <property type="match status" value="1"/>
</dbReference>
<evidence type="ECO:0000313" key="3">
    <source>
        <dbReference type="Proteomes" id="UP001314170"/>
    </source>
</evidence>
<dbReference type="EMBL" id="CAWUPB010001194">
    <property type="protein sequence ID" value="CAK7353692.1"/>
    <property type="molecule type" value="Genomic_DNA"/>
</dbReference>
<reference evidence="2 3" key="1">
    <citation type="submission" date="2024-01" db="EMBL/GenBank/DDBJ databases">
        <authorList>
            <person name="Waweru B."/>
        </authorList>
    </citation>
    <scope>NUCLEOTIDE SEQUENCE [LARGE SCALE GENOMIC DNA]</scope>
</reference>
<gene>
    <name evidence="2" type="ORF">DCAF_LOCUS24859</name>
</gene>
<protein>
    <submittedName>
        <fullName evidence="2">Uncharacterized protein</fullName>
    </submittedName>
</protein>
<proteinExistence type="predicted"/>
<dbReference type="AlphaFoldDB" id="A0AAV1SKU4"/>
<feature type="region of interest" description="Disordered" evidence="1">
    <location>
        <begin position="152"/>
        <end position="190"/>
    </location>
</feature>
<accession>A0AAV1SKU4</accession>
<keyword evidence="3" id="KW-1185">Reference proteome</keyword>
<dbReference type="Proteomes" id="UP001314170">
    <property type="component" value="Unassembled WGS sequence"/>
</dbReference>
<dbReference type="PANTHER" id="PTHR26312:SF181">
    <property type="entry name" value="TETRATRICOPEPTIDE REPEAT (TPR)-LIKE SUPERFAMILY PROTEIN"/>
    <property type="match status" value="1"/>
</dbReference>
<dbReference type="SUPFAM" id="SSF48452">
    <property type="entry name" value="TPR-like"/>
    <property type="match status" value="1"/>
</dbReference>
<organism evidence="2 3">
    <name type="scientific">Dovyalis caffra</name>
    <dbReference type="NCBI Taxonomy" id="77055"/>
    <lineage>
        <taxon>Eukaryota</taxon>
        <taxon>Viridiplantae</taxon>
        <taxon>Streptophyta</taxon>
        <taxon>Embryophyta</taxon>
        <taxon>Tracheophyta</taxon>
        <taxon>Spermatophyta</taxon>
        <taxon>Magnoliopsida</taxon>
        <taxon>eudicotyledons</taxon>
        <taxon>Gunneridae</taxon>
        <taxon>Pentapetalae</taxon>
        <taxon>rosids</taxon>
        <taxon>fabids</taxon>
        <taxon>Malpighiales</taxon>
        <taxon>Salicaceae</taxon>
        <taxon>Flacourtieae</taxon>
        <taxon>Dovyalis</taxon>
    </lineage>
</organism>
<name>A0AAV1SKU4_9ROSI</name>
<sequence length="190" mass="20471">MKVCIEAVDEETMVCAGSGGGIRGSGSGGGGGGDGCWDSSNGPNGSDHESMDVYYQNTIKAYPNDALLLANYAKFLKEVRGDVVKAEEFCERAILANGSDDGNVLSMYGNLIWNNHKDSNRAQTCFDQAIQSSPDDCYVLASYAHFLWDAGEEDDEQETKQNELQFDSSQTCKQPQHNLPQGLPPLAASS</sequence>
<comment type="caution">
    <text evidence="2">The sequence shown here is derived from an EMBL/GenBank/DDBJ whole genome shotgun (WGS) entry which is preliminary data.</text>
</comment>
<evidence type="ECO:0000313" key="2">
    <source>
        <dbReference type="EMBL" id="CAK7353692.1"/>
    </source>
</evidence>
<evidence type="ECO:0000256" key="1">
    <source>
        <dbReference type="SAM" id="MobiDB-lite"/>
    </source>
</evidence>
<dbReference type="InterPro" id="IPR011990">
    <property type="entry name" value="TPR-like_helical_dom_sf"/>
</dbReference>
<dbReference type="PANTHER" id="PTHR26312">
    <property type="entry name" value="TETRATRICOPEPTIDE REPEAT PROTEIN 5"/>
    <property type="match status" value="1"/>
</dbReference>
<feature type="compositionally biased region" description="Polar residues" evidence="1">
    <location>
        <begin position="162"/>
        <end position="179"/>
    </location>
</feature>